<dbReference type="InterPro" id="IPR000600">
    <property type="entry name" value="ROK"/>
</dbReference>
<organism evidence="6 7">
    <name type="scientific">Candidatus Acutalibacter ornithocaccae</name>
    <dbReference type="NCBI Taxonomy" id="2838416"/>
    <lineage>
        <taxon>Bacteria</taxon>
        <taxon>Bacillati</taxon>
        <taxon>Bacillota</taxon>
        <taxon>Clostridia</taxon>
        <taxon>Eubacteriales</taxon>
        <taxon>Acutalibacteraceae</taxon>
        <taxon>Acutalibacter</taxon>
    </lineage>
</organism>
<accession>A0A9D2M0C3</accession>
<dbReference type="InterPro" id="IPR036390">
    <property type="entry name" value="WH_DNA-bd_sf"/>
</dbReference>
<dbReference type="GO" id="GO:0042732">
    <property type="term" value="P:D-xylose metabolic process"/>
    <property type="evidence" value="ECO:0007669"/>
    <property type="project" value="UniProtKB-KW"/>
</dbReference>
<evidence type="ECO:0000256" key="4">
    <source>
        <dbReference type="SAM" id="Phobius"/>
    </source>
</evidence>
<dbReference type="EMBL" id="DWXZ01000219">
    <property type="protein sequence ID" value="HJB38446.1"/>
    <property type="molecule type" value="Genomic_DNA"/>
</dbReference>
<evidence type="ECO:0000256" key="3">
    <source>
        <dbReference type="ARBA" id="ARBA00022629"/>
    </source>
</evidence>
<dbReference type="InterPro" id="IPR036388">
    <property type="entry name" value="WH-like_DNA-bd_sf"/>
</dbReference>
<comment type="function">
    <text evidence="1">Transcriptional repressor of xylose-utilizing enzymes.</text>
</comment>
<sequence>MKITQTRDIRAANRWEIMHQVLEHSPISRVEICRRTGLNKATVSTIVKEWIDKGLLAETELGKSGGGRKPILLQPLHQAGAAVALEIDISQVQAILTDLSGERVLAREQFPTLGESFPQVYRKVCQALDKLLAEMPPSPYGLVGIGVAVHGVVDLSGMIRFIPRLGWRNIDLRSLLEERYHVPVSLDNDGNLAALAQQNLEQASLGPEGQGSEALPQSLAVVNVGDSISTGLITNGEVFRGFHGFANAIGHHTINLDEPVQCSCGKYGCWEQYCSNGAVIAYANTVLPQPISTLEELITLIRHQDPLARQVMDRFLTYLAVGLTNIIFIFDCQAIAISSELLSALPYYLPEVMRKMVLPITHVEKVVLSRLGKSGAILGAASQAVFQFFQDTAHAMEPGQ</sequence>
<evidence type="ECO:0000256" key="2">
    <source>
        <dbReference type="ARBA" id="ARBA00006479"/>
    </source>
</evidence>
<dbReference type="InterPro" id="IPR000835">
    <property type="entry name" value="HTH_MarR-typ"/>
</dbReference>
<keyword evidence="3" id="KW-0859">Xylose metabolism</keyword>
<feature type="domain" description="HTH marR-type" evidence="5">
    <location>
        <begin position="15"/>
        <end position="59"/>
    </location>
</feature>
<name>A0A9D2M0C3_9FIRM</name>
<keyword evidence="4" id="KW-0472">Membrane</keyword>
<reference evidence="6" key="1">
    <citation type="journal article" date="2021" name="PeerJ">
        <title>Extensive microbial diversity within the chicken gut microbiome revealed by metagenomics and culture.</title>
        <authorList>
            <person name="Gilroy R."/>
            <person name="Ravi A."/>
            <person name="Getino M."/>
            <person name="Pursley I."/>
            <person name="Horton D.L."/>
            <person name="Alikhan N.F."/>
            <person name="Baker D."/>
            <person name="Gharbi K."/>
            <person name="Hall N."/>
            <person name="Watson M."/>
            <person name="Adriaenssens E.M."/>
            <person name="Foster-Nyarko E."/>
            <person name="Jarju S."/>
            <person name="Secka A."/>
            <person name="Antonio M."/>
            <person name="Oren A."/>
            <person name="Chaudhuri R.R."/>
            <person name="La Ragione R."/>
            <person name="Hildebrand F."/>
            <person name="Pallen M.J."/>
        </authorList>
    </citation>
    <scope>NUCLEOTIDE SEQUENCE</scope>
    <source>
        <strain evidence="6">ChiBcolR8-3208</strain>
    </source>
</reference>
<evidence type="ECO:0000259" key="5">
    <source>
        <dbReference type="Pfam" id="PF12802"/>
    </source>
</evidence>
<dbReference type="Pfam" id="PF00480">
    <property type="entry name" value="ROK"/>
    <property type="match status" value="1"/>
</dbReference>
<evidence type="ECO:0000256" key="1">
    <source>
        <dbReference type="ARBA" id="ARBA00002486"/>
    </source>
</evidence>
<dbReference type="AlphaFoldDB" id="A0A9D2M0C3"/>
<dbReference type="InterPro" id="IPR043129">
    <property type="entry name" value="ATPase_NBD"/>
</dbReference>
<dbReference type="PANTHER" id="PTHR18964:SF149">
    <property type="entry name" value="BIFUNCTIONAL UDP-N-ACETYLGLUCOSAMINE 2-EPIMERASE_N-ACETYLMANNOSAMINE KINASE"/>
    <property type="match status" value="1"/>
</dbReference>
<dbReference type="Pfam" id="PF12802">
    <property type="entry name" value="MarR_2"/>
    <property type="match status" value="1"/>
</dbReference>
<dbReference type="SUPFAM" id="SSF46785">
    <property type="entry name" value="Winged helix' DNA-binding domain"/>
    <property type="match status" value="1"/>
</dbReference>
<dbReference type="GO" id="GO:0003700">
    <property type="term" value="F:DNA-binding transcription factor activity"/>
    <property type="evidence" value="ECO:0007669"/>
    <property type="project" value="InterPro"/>
</dbReference>
<reference evidence="6" key="2">
    <citation type="submission" date="2021-04" db="EMBL/GenBank/DDBJ databases">
        <authorList>
            <person name="Gilroy R."/>
        </authorList>
    </citation>
    <scope>NUCLEOTIDE SEQUENCE</scope>
    <source>
        <strain evidence="6">ChiBcolR8-3208</strain>
    </source>
</reference>
<dbReference type="SUPFAM" id="SSF53067">
    <property type="entry name" value="Actin-like ATPase domain"/>
    <property type="match status" value="1"/>
</dbReference>
<dbReference type="Gene3D" id="1.10.10.10">
    <property type="entry name" value="Winged helix-like DNA-binding domain superfamily/Winged helix DNA-binding domain"/>
    <property type="match status" value="1"/>
</dbReference>
<dbReference type="Proteomes" id="UP000824214">
    <property type="component" value="Unassembled WGS sequence"/>
</dbReference>
<comment type="similarity">
    <text evidence="2">Belongs to the ROK (NagC/XylR) family.</text>
</comment>
<proteinExistence type="inferred from homology"/>
<keyword evidence="4" id="KW-0812">Transmembrane</keyword>
<dbReference type="PANTHER" id="PTHR18964">
    <property type="entry name" value="ROK (REPRESSOR, ORF, KINASE) FAMILY"/>
    <property type="match status" value="1"/>
</dbReference>
<evidence type="ECO:0000313" key="6">
    <source>
        <dbReference type="EMBL" id="HJB38446.1"/>
    </source>
</evidence>
<evidence type="ECO:0000313" key="7">
    <source>
        <dbReference type="Proteomes" id="UP000824214"/>
    </source>
</evidence>
<dbReference type="Gene3D" id="3.30.420.40">
    <property type="match status" value="2"/>
</dbReference>
<keyword evidence="3" id="KW-0119">Carbohydrate metabolism</keyword>
<keyword evidence="4" id="KW-1133">Transmembrane helix</keyword>
<protein>
    <submittedName>
        <fullName evidence="6">ROK family transcriptional regulator</fullName>
    </submittedName>
</protein>
<comment type="caution">
    <text evidence="6">The sequence shown here is derived from an EMBL/GenBank/DDBJ whole genome shotgun (WGS) entry which is preliminary data.</text>
</comment>
<gene>
    <name evidence="6" type="ORF">H9942_10360</name>
</gene>
<feature type="transmembrane region" description="Helical" evidence="4">
    <location>
        <begin position="315"/>
        <end position="337"/>
    </location>
</feature>